<name>A0AAV1X491_LUPLU</name>
<dbReference type="Proteomes" id="UP001497480">
    <property type="component" value="Unassembled WGS sequence"/>
</dbReference>
<protein>
    <recommendedName>
        <fullName evidence="4">Transmembrane protein</fullName>
    </recommendedName>
</protein>
<dbReference type="EMBL" id="CAXHTB010000011">
    <property type="protein sequence ID" value="CAL0315923.1"/>
    <property type="molecule type" value="Genomic_DNA"/>
</dbReference>
<accession>A0AAV1X491</accession>
<evidence type="ECO:0000256" key="1">
    <source>
        <dbReference type="SAM" id="Phobius"/>
    </source>
</evidence>
<reference evidence="2 3" key="1">
    <citation type="submission" date="2024-03" db="EMBL/GenBank/DDBJ databases">
        <authorList>
            <person name="Martinez-Hernandez J."/>
        </authorList>
    </citation>
    <scope>NUCLEOTIDE SEQUENCE [LARGE SCALE GENOMIC DNA]</scope>
</reference>
<comment type="caution">
    <text evidence="2">The sequence shown here is derived from an EMBL/GenBank/DDBJ whole genome shotgun (WGS) entry which is preliminary data.</text>
</comment>
<dbReference type="AlphaFoldDB" id="A0AAV1X491"/>
<keyword evidence="1" id="KW-0812">Transmembrane</keyword>
<feature type="transmembrane region" description="Helical" evidence="1">
    <location>
        <begin position="40"/>
        <end position="59"/>
    </location>
</feature>
<evidence type="ECO:0000313" key="2">
    <source>
        <dbReference type="EMBL" id="CAL0315923.1"/>
    </source>
</evidence>
<sequence>MEISQTLLKLRYHFLALLLFCITLFTLILVAPRFITLFTYFWPLFVSTAIVLALVFIFARTSSSSSLPDTDSSLDKTLLDYVAAGHLHDESPFLTTHNNKSD</sequence>
<organism evidence="2 3">
    <name type="scientific">Lupinus luteus</name>
    <name type="common">European yellow lupine</name>
    <dbReference type="NCBI Taxonomy" id="3873"/>
    <lineage>
        <taxon>Eukaryota</taxon>
        <taxon>Viridiplantae</taxon>
        <taxon>Streptophyta</taxon>
        <taxon>Embryophyta</taxon>
        <taxon>Tracheophyta</taxon>
        <taxon>Spermatophyta</taxon>
        <taxon>Magnoliopsida</taxon>
        <taxon>eudicotyledons</taxon>
        <taxon>Gunneridae</taxon>
        <taxon>Pentapetalae</taxon>
        <taxon>rosids</taxon>
        <taxon>fabids</taxon>
        <taxon>Fabales</taxon>
        <taxon>Fabaceae</taxon>
        <taxon>Papilionoideae</taxon>
        <taxon>50 kb inversion clade</taxon>
        <taxon>genistoids sensu lato</taxon>
        <taxon>core genistoids</taxon>
        <taxon>Genisteae</taxon>
        <taxon>Lupinus</taxon>
    </lineage>
</organism>
<keyword evidence="3" id="KW-1185">Reference proteome</keyword>
<evidence type="ECO:0008006" key="4">
    <source>
        <dbReference type="Google" id="ProtNLM"/>
    </source>
</evidence>
<evidence type="ECO:0000313" key="3">
    <source>
        <dbReference type="Proteomes" id="UP001497480"/>
    </source>
</evidence>
<gene>
    <name evidence="2" type="ORF">LLUT_LOCUS16983</name>
</gene>
<dbReference type="PANTHER" id="PTHR34125:SF2">
    <property type="entry name" value="TRANSMEMBRANE PROTEIN"/>
    <property type="match status" value="1"/>
</dbReference>
<feature type="transmembrane region" description="Helical" evidence="1">
    <location>
        <begin position="12"/>
        <end position="34"/>
    </location>
</feature>
<proteinExistence type="predicted"/>
<keyword evidence="1" id="KW-0472">Membrane</keyword>
<dbReference type="PANTHER" id="PTHR34125">
    <property type="entry name" value="OS01G0762900 PROTEIN"/>
    <property type="match status" value="1"/>
</dbReference>
<keyword evidence="1" id="KW-1133">Transmembrane helix</keyword>